<feature type="domain" description="N-terminal Ras-GEF" evidence="8">
    <location>
        <begin position="335"/>
        <end position="472"/>
    </location>
</feature>
<accession>A0A9P7KDJ1</accession>
<feature type="compositionally biased region" description="Low complexity" evidence="5">
    <location>
        <begin position="272"/>
        <end position="284"/>
    </location>
</feature>
<dbReference type="PROSITE" id="PS50009">
    <property type="entry name" value="RASGEF_CAT"/>
    <property type="match status" value="1"/>
</dbReference>
<dbReference type="InterPro" id="IPR036028">
    <property type="entry name" value="SH3-like_dom_sf"/>
</dbReference>
<dbReference type="AlphaFoldDB" id="A0A9P7KDJ1"/>
<dbReference type="InterPro" id="IPR001452">
    <property type="entry name" value="SH3_domain"/>
</dbReference>
<keyword evidence="2 3" id="KW-0344">Guanine-nucleotide releasing factor</keyword>
<feature type="region of interest" description="Disordered" evidence="5">
    <location>
        <begin position="145"/>
        <end position="170"/>
    </location>
</feature>
<reference evidence="9" key="1">
    <citation type="submission" date="2020-07" db="EMBL/GenBank/DDBJ databases">
        <authorList>
            <person name="Nieuwenhuis M."/>
            <person name="Van De Peppel L.J.J."/>
        </authorList>
    </citation>
    <scope>NUCLEOTIDE SEQUENCE</scope>
    <source>
        <strain evidence="9">AP01</strain>
        <tissue evidence="9">Mycelium</tissue>
    </source>
</reference>
<feature type="domain" description="SH3" evidence="6">
    <location>
        <begin position="53"/>
        <end position="114"/>
    </location>
</feature>
<protein>
    <recommendedName>
        <fullName evidence="11">Ras GEF</fullName>
    </recommendedName>
</protein>
<sequence length="747" mass="84623">MAALGSSNARQSLHVHIDPFTYKPEVLPSLSPSSSIATTTTASTSTTQELDSSAIFSAICMYDFRSDDPDHLSFVKNEILDIVKQEESGWWAAIRKETDQVGWIPQAFVEQLDSEMAEKLRATPRELRAFEYHAEQLYVSAPTHPIASPYDPPEPATPVTRSPRSPRIQRREVPTPQLYLSTKAQDLVQNGLDSDPSYRLIFQHFTNQQTNNVSPVLQTPYTSSYYNKPSYFHDEPPPQTRHRAGTLPLPIAPGISKRRDNHLSASARPSFESSNSVETSEPSSAISKSRSALEGLIRRTKSQRIKGPVVEEELPRPVQPWYMKPVFAEELDVDSEGNVLYGTLRALVEKLTCEASAVETRKMAEETLFRKIFLMTFRTFTTADLLFDMLVETYRMDHPKDLATAEFDEWKGHLIATQRRVLMMFTMWLEDNRLLEQEPHIASRLADFLRLIQSPPLASMARLLQKTIQRLTFAIPSLSPTASPRKARKSRAHKNDLLKLDPVDIAEQLTLLESRRYIKVTPHDCLCHNGTQLPEANGLALFCSTHDQVVSWVKVSILSNDALGKRADTIEFWIKVAEKCKAMNNFASMSAVINALSSTVVTRLHLTWAHVNRKSALDNLLRHNEPTGGFSGYRALLQNVEGPCVPFVSMFLTDLVHIQDHYSDEGDNICFIQRQRSYETVSAILKYQSRNYDIAESESTMAFTTRHLQMMVDEARDKDWYWARSQEVQQSELANADIRKGLEAAGF</sequence>
<dbReference type="Proteomes" id="UP000775547">
    <property type="component" value="Unassembled WGS sequence"/>
</dbReference>
<dbReference type="InterPro" id="IPR023578">
    <property type="entry name" value="Ras_GEF_dom_sf"/>
</dbReference>
<dbReference type="SMART" id="SM00229">
    <property type="entry name" value="RasGEFN"/>
    <property type="match status" value="1"/>
</dbReference>
<reference evidence="9" key="2">
    <citation type="submission" date="2021-10" db="EMBL/GenBank/DDBJ databases">
        <title>Phylogenomics reveals ancestral predisposition of the termite-cultivated fungus Termitomyces towards a domesticated lifestyle.</title>
        <authorList>
            <person name="Auxier B."/>
            <person name="Grum-Grzhimaylo A."/>
            <person name="Cardenas M.E."/>
            <person name="Lodge J.D."/>
            <person name="Laessoe T."/>
            <person name="Pedersen O."/>
            <person name="Smith M.E."/>
            <person name="Kuyper T.W."/>
            <person name="Franco-Molano E.A."/>
            <person name="Baroni T.J."/>
            <person name="Aanen D.K."/>
        </authorList>
    </citation>
    <scope>NUCLEOTIDE SEQUENCE</scope>
    <source>
        <strain evidence="9">AP01</strain>
        <tissue evidence="9">Mycelium</tissue>
    </source>
</reference>
<feature type="region of interest" description="Disordered" evidence="5">
    <location>
        <begin position="254"/>
        <end position="292"/>
    </location>
</feature>
<dbReference type="Pfam" id="PF00618">
    <property type="entry name" value="RasGEF_N"/>
    <property type="match status" value="1"/>
</dbReference>
<evidence type="ECO:0000256" key="2">
    <source>
        <dbReference type="ARBA" id="ARBA00022658"/>
    </source>
</evidence>
<dbReference type="PANTHER" id="PTHR23113:SF368">
    <property type="entry name" value="CELL DIVISION CONTROL PROTEIN 25"/>
    <property type="match status" value="1"/>
</dbReference>
<feature type="domain" description="Ras-GEF" evidence="7">
    <location>
        <begin position="501"/>
        <end position="721"/>
    </location>
</feature>
<name>A0A9P7KDJ1_9AGAR</name>
<evidence type="ECO:0000256" key="1">
    <source>
        <dbReference type="ARBA" id="ARBA00022443"/>
    </source>
</evidence>
<evidence type="ECO:0000259" key="6">
    <source>
        <dbReference type="PROSITE" id="PS50002"/>
    </source>
</evidence>
<evidence type="ECO:0000256" key="4">
    <source>
        <dbReference type="PROSITE-ProRule" id="PRU00192"/>
    </source>
</evidence>
<dbReference type="SUPFAM" id="SSF48366">
    <property type="entry name" value="Ras GEF"/>
    <property type="match status" value="1"/>
</dbReference>
<evidence type="ECO:0000259" key="7">
    <source>
        <dbReference type="PROSITE" id="PS50009"/>
    </source>
</evidence>
<dbReference type="SUPFAM" id="SSF50044">
    <property type="entry name" value="SH3-domain"/>
    <property type="match status" value="1"/>
</dbReference>
<organism evidence="9 10">
    <name type="scientific">Asterophora parasitica</name>
    <dbReference type="NCBI Taxonomy" id="117018"/>
    <lineage>
        <taxon>Eukaryota</taxon>
        <taxon>Fungi</taxon>
        <taxon>Dikarya</taxon>
        <taxon>Basidiomycota</taxon>
        <taxon>Agaricomycotina</taxon>
        <taxon>Agaricomycetes</taxon>
        <taxon>Agaricomycetidae</taxon>
        <taxon>Agaricales</taxon>
        <taxon>Tricholomatineae</taxon>
        <taxon>Lyophyllaceae</taxon>
        <taxon>Asterophora</taxon>
    </lineage>
</organism>
<dbReference type="PROSITE" id="PS50212">
    <property type="entry name" value="RASGEF_NTER"/>
    <property type="match status" value="1"/>
</dbReference>
<dbReference type="InterPro" id="IPR001895">
    <property type="entry name" value="RASGEF_cat_dom"/>
</dbReference>
<keyword evidence="1 4" id="KW-0728">SH3 domain</keyword>
<dbReference type="Pfam" id="PF00617">
    <property type="entry name" value="RasGEF"/>
    <property type="match status" value="1"/>
</dbReference>
<dbReference type="Gene3D" id="1.10.840.10">
    <property type="entry name" value="Ras guanine-nucleotide exchange factors catalytic domain"/>
    <property type="match status" value="1"/>
</dbReference>
<dbReference type="PANTHER" id="PTHR23113">
    <property type="entry name" value="GUANINE NUCLEOTIDE EXCHANGE FACTOR"/>
    <property type="match status" value="1"/>
</dbReference>
<dbReference type="CDD" id="cd06224">
    <property type="entry name" value="REM"/>
    <property type="match status" value="1"/>
</dbReference>
<dbReference type="GO" id="GO:0005085">
    <property type="term" value="F:guanyl-nucleotide exchange factor activity"/>
    <property type="evidence" value="ECO:0007669"/>
    <property type="project" value="UniProtKB-KW"/>
</dbReference>
<dbReference type="InterPro" id="IPR000651">
    <property type="entry name" value="Ras-like_Gua-exchang_fac_N"/>
</dbReference>
<dbReference type="SMART" id="SM00147">
    <property type="entry name" value="RasGEF"/>
    <property type="match status" value="1"/>
</dbReference>
<evidence type="ECO:0000313" key="9">
    <source>
        <dbReference type="EMBL" id="KAG5645359.1"/>
    </source>
</evidence>
<evidence type="ECO:0000259" key="8">
    <source>
        <dbReference type="PROSITE" id="PS50212"/>
    </source>
</evidence>
<dbReference type="GO" id="GO:0007265">
    <property type="term" value="P:Ras protein signal transduction"/>
    <property type="evidence" value="ECO:0007669"/>
    <property type="project" value="TreeGrafter"/>
</dbReference>
<dbReference type="Pfam" id="PF00018">
    <property type="entry name" value="SH3_1"/>
    <property type="match status" value="1"/>
</dbReference>
<dbReference type="InterPro" id="IPR036964">
    <property type="entry name" value="RASGEF_cat_dom_sf"/>
</dbReference>
<dbReference type="SMART" id="SM00326">
    <property type="entry name" value="SH3"/>
    <property type="match status" value="1"/>
</dbReference>
<evidence type="ECO:0008006" key="11">
    <source>
        <dbReference type="Google" id="ProtNLM"/>
    </source>
</evidence>
<gene>
    <name evidence="9" type="ORF">DXG03_006421</name>
</gene>
<evidence type="ECO:0000313" key="10">
    <source>
        <dbReference type="Proteomes" id="UP000775547"/>
    </source>
</evidence>
<evidence type="ECO:0000256" key="3">
    <source>
        <dbReference type="PROSITE-ProRule" id="PRU00168"/>
    </source>
</evidence>
<dbReference type="GO" id="GO:0005886">
    <property type="term" value="C:plasma membrane"/>
    <property type="evidence" value="ECO:0007669"/>
    <property type="project" value="TreeGrafter"/>
</dbReference>
<dbReference type="Gene3D" id="2.30.30.40">
    <property type="entry name" value="SH3 Domains"/>
    <property type="match status" value="1"/>
</dbReference>
<keyword evidence="10" id="KW-1185">Reference proteome</keyword>
<dbReference type="EMBL" id="JABCKV010000042">
    <property type="protein sequence ID" value="KAG5645359.1"/>
    <property type="molecule type" value="Genomic_DNA"/>
</dbReference>
<comment type="caution">
    <text evidence="9">The sequence shown here is derived from an EMBL/GenBank/DDBJ whole genome shotgun (WGS) entry which is preliminary data.</text>
</comment>
<proteinExistence type="predicted"/>
<dbReference type="InterPro" id="IPR008937">
    <property type="entry name" value="Ras-like_GEF"/>
</dbReference>
<dbReference type="PROSITE" id="PS50002">
    <property type="entry name" value="SH3"/>
    <property type="match status" value="1"/>
</dbReference>
<dbReference type="CDD" id="cd00174">
    <property type="entry name" value="SH3"/>
    <property type="match status" value="1"/>
</dbReference>
<dbReference type="Gene3D" id="1.20.870.10">
    <property type="entry name" value="Son of sevenless (SoS) protein Chain: S domain 1"/>
    <property type="match status" value="1"/>
</dbReference>
<evidence type="ECO:0000256" key="5">
    <source>
        <dbReference type="SAM" id="MobiDB-lite"/>
    </source>
</evidence>
<dbReference type="OrthoDB" id="10255964at2759"/>